<sequence>MNRDRRPAGGVTDGELVTQVEQGDRAAFSTLYDRYCRQAYALAKRVCVDAELAEDVVQEAFLTLWRDPGRYVAQRGGFGTWLLTIVHHRAVDAVRRENTQRKRTAAQAEQSLVTQSDAPGADVEAITEVLGQDVRQALRELTGEQREVIVLAYYGGYTQCEVAARTGLPLGTVKSRMFAAVRRLRGLLAGGYEDAGEQR</sequence>
<evidence type="ECO:0000313" key="8">
    <source>
        <dbReference type="EMBL" id="MBP2477571.1"/>
    </source>
</evidence>
<dbReference type="PANTHER" id="PTHR43133:SF62">
    <property type="entry name" value="RNA POLYMERASE SIGMA FACTOR SIGZ"/>
    <property type="match status" value="1"/>
</dbReference>
<dbReference type="InterPro" id="IPR039425">
    <property type="entry name" value="RNA_pol_sigma-70-like"/>
</dbReference>
<dbReference type="EMBL" id="JAGIOO010000001">
    <property type="protein sequence ID" value="MBP2477571.1"/>
    <property type="molecule type" value="Genomic_DNA"/>
</dbReference>
<name>A0ABS5ALY2_9PSEU</name>
<accession>A0ABS5ALY2</accession>
<evidence type="ECO:0000256" key="1">
    <source>
        <dbReference type="ARBA" id="ARBA00010641"/>
    </source>
</evidence>
<evidence type="ECO:0000256" key="3">
    <source>
        <dbReference type="ARBA" id="ARBA00023082"/>
    </source>
</evidence>
<evidence type="ECO:0000259" key="7">
    <source>
        <dbReference type="Pfam" id="PF04545"/>
    </source>
</evidence>
<keyword evidence="2" id="KW-0805">Transcription regulation</keyword>
<evidence type="ECO:0000256" key="2">
    <source>
        <dbReference type="ARBA" id="ARBA00023015"/>
    </source>
</evidence>
<dbReference type="InterPro" id="IPR013325">
    <property type="entry name" value="RNA_pol_sigma_r2"/>
</dbReference>
<dbReference type="InterPro" id="IPR013324">
    <property type="entry name" value="RNA_pol_sigma_r3/r4-like"/>
</dbReference>
<dbReference type="NCBIfam" id="TIGR02937">
    <property type="entry name" value="sigma70-ECF"/>
    <property type="match status" value="1"/>
</dbReference>
<dbReference type="SUPFAM" id="SSF88659">
    <property type="entry name" value="Sigma3 and sigma4 domains of RNA polymerase sigma factors"/>
    <property type="match status" value="1"/>
</dbReference>
<dbReference type="PANTHER" id="PTHR43133">
    <property type="entry name" value="RNA POLYMERASE ECF-TYPE SIGMA FACTO"/>
    <property type="match status" value="1"/>
</dbReference>
<dbReference type="InterPro" id="IPR014284">
    <property type="entry name" value="RNA_pol_sigma-70_dom"/>
</dbReference>
<dbReference type="SUPFAM" id="SSF88946">
    <property type="entry name" value="Sigma2 domain of RNA polymerase sigma factors"/>
    <property type="match status" value="1"/>
</dbReference>
<keyword evidence="5" id="KW-0804">Transcription</keyword>
<comment type="similarity">
    <text evidence="1">Belongs to the sigma-70 factor family. ECF subfamily.</text>
</comment>
<dbReference type="InterPro" id="IPR007630">
    <property type="entry name" value="RNA_pol_sigma70_r4"/>
</dbReference>
<evidence type="ECO:0000256" key="4">
    <source>
        <dbReference type="ARBA" id="ARBA00023125"/>
    </source>
</evidence>
<dbReference type="InterPro" id="IPR036388">
    <property type="entry name" value="WH-like_DNA-bd_sf"/>
</dbReference>
<dbReference type="Pfam" id="PF04542">
    <property type="entry name" value="Sigma70_r2"/>
    <property type="match status" value="1"/>
</dbReference>
<evidence type="ECO:0000259" key="6">
    <source>
        <dbReference type="Pfam" id="PF04542"/>
    </source>
</evidence>
<feature type="domain" description="RNA polymerase sigma-70 region 4" evidence="7">
    <location>
        <begin position="137"/>
        <end position="185"/>
    </location>
</feature>
<evidence type="ECO:0000256" key="5">
    <source>
        <dbReference type="ARBA" id="ARBA00023163"/>
    </source>
</evidence>
<dbReference type="RefSeq" id="WP_086787964.1">
    <property type="nucleotide sequence ID" value="NZ_JAGIOO010000001.1"/>
</dbReference>
<dbReference type="Pfam" id="PF04545">
    <property type="entry name" value="Sigma70_r4"/>
    <property type="match status" value="1"/>
</dbReference>
<keyword evidence="4" id="KW-0238">DNA-binding</keyword>
<dbReference type="CDD" id="cd06171">
    <property type="entry name" value="Sigma70_r4"/>
    <property type="match status" value="1"/>
</dbReference>
<reference evidence="8 9" key="1">
    <citation type="submission" date="2021-03" db="EMBL/GenBank/DDBJ databases">
        <title>Sequencing the genomes of 1000 actinobacteria strains.</title>
        <authorList>
            <person name="Klenk H.-P."/>
        </authorList>
    </citation>
    <scope>NUCLEOTIDE SEQUENCE [LARGE SCALE GENOMIC DNA]</scope>
    <source>
        <strain evidence="8 9">DSM 44580</strain>
    </source>
</reference>
<dbReference type="Proteomes" id="UP001519363">
    <property type="component" value="Unassembled WGS sequence"/>
</dbReference>
<keyword evidence="3" id="KW-0731">Sigma factor</keyword>
<protein>
    <submittedName>
        <fullName evidence="8">RNA polymerase sigma-70 factor (ECF subfamily)</fullName>
    </submittedName>
</protein>
<gene>
    <name evidence="8" type="ORF">JOF53_006443</name>
</gene>
<dbReference type="Gene3D" id="1.10.10.10">
    <property type="entry name" value="Winged helix-like DNA-binding domain superfamily/Winged helix DNA-binding domain"/>
    <property type="match status" value="1"/>
</dbReference>
<feature type="domain" description="RNA polymerase sigma-70 region 2" evidence="6">
    <location>
        <begin position="31"/>
        <end position="98"/>
    </location>
</feature>
<keyword evidence="9" id="KW-1185">Reference proteome</keyword>
<proteinExistence type="inferred from homology"/>
<dbReference type="Gene3D" id="1.10.1740.10">
    <property type="match status" value="1"/>
</dbReference>
<dbReference type="InterPro" id="IPR007627">
    <property type="entry name" value="RNA_pol_sigma70_r2"/>
</dbReference>
<evidence type="ECO:0000313" key="9">
    <source>
        <dbReference type="Proteomes" id="UP001519363"/>
    </source>
</evidence>
<comment type="caution">
    <text evidence="8">The sequence shown here is derived from an EMBL/GenBank/DDBJ whole genome shotgun (WGS) entry which is preliminary data.</text>
</comment>
<organism evidence="8 9">
    <name type="scientific">Crossiella equi</name>
    <dbReference type="NCBI Taxonomy" id="130796"/>
    <lineage>
        <taxon>Bacteria</taxon>
        <taxon>Bacillati</taxon>
        <taxon>Actinomycetota</taxon>
        <taxon>Actinomycetes</taxon>
        <taxon>Pseudonocardiales</taxon>
        <taxon>Pseudonocardiaceae</taxon>
        <taxon>Crossiella</taxon>
    </lineage>
</organism>